<evidence type="ECO:0000256" key="6">
    <source>
        <dbReference type="SAM" id="MobiDB-lite"/>
    </source>
</evidence>
<reference evidence="7 8" key="1">
    <citation type="submission" date="2023-09" db="EMBL/GenBank/DDBJ databases">
        <title>Pangenome analysis of Batrachochytrium dendrobatidis and related Chytrids.</title>
        <authorList>
            <person name="Yacoub M.N."/>
            <person name="Stajich J.E."/>
            <person name="James T.Y."/>
        </authorList>
    </citation>
    <scope>NUCLEOTIDE SEQUENCE [LARGE SCALE GENOMIC DNA]</scope>
    <source>
        <strain evidence="7 8">JEL0888</strain>
    </source>
</reference>
<keyword evidence="5" id="KW-0458">Lysosome</keyword>
<comment type="subcellular location">
    <subcellularLocation>
        <location evidence="1">Lysosome membrane</location>
    </subcellularLocation>
</comment>
<feature type="compositionally biased region" description="Low complexity" evidence="6">
    <location>
        <begin position="219"/>
        <end position="231"/>
    </location>
</feature>
<dbReference type="InterPro" id="IPR032143">
    <property type="entry name" value="BORCS7"/>
</dbReference>
<keyword evidence="8" id="KW-1185">Reference proteome</keyword>
<name>A0ABR4NAD0_9FUNG</name>
<dbReference type="EMBL" id="JADGIZ020000016">
    <property type="protein sequence ID" value="KAL2916439.1"/>
    <property type="molecule type" value="Genomic_DNA"/>
</dbReference>
<dbReference type="Pfam" id="PF16088">
    <property type="entry name" value="BORCS7"/>
    <property type="match status" value="1"/>
</dbReference>
<accession>A0ABR4NAD0</accession>
<feature type="compositionally biased region" description="Low complexity" evidence="6">
    <location>
        <begin position="98"/>
        <end position="107"/>
    </location>
</feature>
<evidence type="ECO:0000256" key="2">
    <source>
        <dbReference type="ARBA" id="ARBA00005433"/>
    </source>
</evidence>
<evidence type="ECO:0000256" key="4">
    <source>
        <dbReference type="ARBA" id="ARBA00023136"/>
    </source>
</evidence>
<gene>
    <name evidence="7" type="ORF">HK105_203869</name>
</gene>
<dbReference type="Proteomes" id="UP001527925">
    <property type="component" value="Unassembled WGS sequence"/>
</dbReference>
<feature type="region of interest" description="Disordered" evidence="6">
    <location>
        <begin position="207"/>
        <end position="231"/>
    </location>
</feature>
<proteinExistence type="inferred from homology"/>
<comment type="similarity">
    <text evidence="2">Belongs to the BORCS7 family.</text>
</comment>
<protein>
    <recommendedName>
        <fullName evidence="3">BLOC-1-related complex subunit 7</fullName>
    </recommendedName>
</protein>
<feature type="compositionally biased region" description="Low complexity" evidence="6">
    <location>
        <begin position="66"/>
        <end position="91"/>
    </location>
</feature>
<evidence type="ECO:0000256" key="1">
    <source>
        <dbReference type="ARBA" id="ARBA00004656"/>
    </source>
</evidence>
<organism evidence="7 8">
    <name type="scientific">Polyrhizophydium stewartii</name>
    <dbReference type="NCBI Taxonomy" id="2732419"/>
    <lineage>
        <taxon>Eukaryota</taxon>
        <taxon>Fungi</taxon>
        <taxon>Fungi incertae sedis</taxon>
        <taxon>Chytridiomycota</taxon>
        <taxon>Chytridiomycota incertae sedis</taxon>
        <taxon>Chytridiomycetes</taxon>
        <taxon>Rhizophydiales</taxon>
        <taxon>Rhizophydiales incertae sedis</taxon>
        <taxon>Polyrhizophydium</taxon>
    </lineage>
</organism>
<comment type="caution">
    <text evidence="7">The sequence shown here is derived from an EMBL/GenBank/DDBJ whole genome shotgun (WGS) entry which is preliminary data.</text>
</comment>
<evidence type="ECO:0000313" key="8">
    <source>
        <dbReference type="Proteomes" id="UP001527925"/>
    </source>
</evidence>
<evidence type="ECO:0000256" key="5">
    <source>
        <dbReference type="ARBA" id="ARBA00023228"/>
    </source>
</evidence>
<feature type="region of interest" description="Disordered" evidence="6">
    <location>
        <begin position="36"/>
        <end position="107"/>
    </location>
</feature>
<evidence type="ECO:0000256" key="3">
    <source>
        <dbReference type="ARBA" id="ARBA00022295"/>
    </source>
</evidence>
<keyword evidence="4" id="KW-0472">Membrane</keyword>
<sequence length="231" mass="23537">MSGTQGILSVLSLQPVRGLAAAPGAAAAAHILGDRAVQAGGQAPPLPPREPASASRPLPPPPSPETPKTQKQQQQQKQQQKQTTATPQTLKPLPPTPTAASASTDPLHASKADLAARAADALDHLSQTGRAVVRASGAGEALARASRTTAAHDDTLDRAAAALDRANAGLLDVLRRSVETHNLLVVAVRDPCKNLVAAAGIAGPPAAASVAQDRRSAARSRSSMDAALRPR</sequence>
<evidence type="ECO:0000313" key="7">
    <source>
        <dbReference type="EMBL" id="KAL2916439.1"/>
    </source>
</evidence>